<evidence type="ECO:0000259" key="1">
    <source>
        <dbReference type="PROSITE" id="PS50042"/>
    </source>
</evidence>
<accession>A0A8S1QN88</accession>
<dbReference type="PANTHER" id="PTHR23011">
    <property type="entry name" value="CYCLIC NUCLEOTIDE-BINDING DOMAIN CONTAINING PROTEIN"/>
    <property type="match status" value="1"/>
</dbReference>
<dbReference type="PANTHER" id="PTHR23011:SF28">
    <property type="entry name" value="CYCLIC NUCLEOTIDE-BINDING DOMAIN CONTAINING PROTEIN"/>
    <property type="match status" value="1"/>
</dbReference>
<evidence type="ECO:0000313" key="2">
    <source>
        <dbReference type="EMBL" id="CAD8116601.1"/>
    </source>
</evidence>
<reference evidence="2" key="1">
    <citation type="submission" date="2021-01" db="EMBL/GenBank/DDBJ databases">
        <authorList>
            <consortium name="Genoscope - CEA"/>
            <person name="William W."/>
        </authorList>
    </citation>
    <scope>NUCLEOTIDE SEQUENCE</scope>
</reference>
<dbReference type="OrthoDB" id="291970at2759"/>
<proteinExistence type="predicted"/>
<protein>
    <recommendedName>
        <fullName evidence="1">Cyclic nucleotide-binding domain-containing protein</fullName>
    </recommendedName>
</protein>
<gene>
    <name evidence="2" type="ORF">PSON_ATCC_30995.1.T1110124</name>
</gene>
<comment type="caution">
    <text evidence="2">The sequence shown here is derived from an EMBL/GenBank/DDBJ whole genome shotgun (WGS) entry which is preliminary data.</text>
</comment>
<dbReference type="InterPro" id="IPR000595">
    <property type="entry name" value="cNMP-bd_dom"/>
</dbReference>
<dbReference type="AlphaFoldDB" id="A0A8S1QN88"/>
<organism evidence="2 3">
    <name type="scientific">Paramecium sonneborni</name>
    <dbReference type="NCBI Taxonomy" id="65129"/>
    <lineage>
        <taxon>Eukaryota</taxon>
        <taxon>Sar</taxon>
        <taxon>Alveolata</taxon>
        <taxon>Ciliophora</taxon>
        <taxon>Intramacronucleata</taxon>
        <taxon>Oligohymenophorea</taxon>
        <taxon>Peniculida</taxon>
        <taxon>Parameciidae</taxon>
        <taxon>Paramecium</taxon>
    </lineage>
</organism>
<name>A0A8S1QN88_9CILI</name>
<dbReference type="PROSITE" id="PS50042">
    <property type="entry name" value="CNMP_BINDING_3"/>
    <property type="match status" value="1"/>
</dbReference>
<keyword evidence="3" id="KW-1185">Reference proteome</keyword>
<sequence length="152" mass="18192">MLQFEDKQISENRSKNFDQSLEEKISECIENLEKNPEHLNHADLQIIKTFARKNQFFKQIQEEQGENILKECFKRITLEVYEKNQVVFEQGERAHSFFIILIGNVSVYVYKDPKVDIGEENLDRPTLIKMKEIFQYKQISSRVEFWRDGIVE</sequence>
<dbReference type="Proteomes" id="UP000692954">
    <property type="component" value="Unassembled WGS sequence"/>
</dbReference>
<evidence type="ECO:0000313" key="3">
    <source>
        <dbReference type="Proteomes" id="UP000692954"/>
    </source>
</evidence>
<feature type="domain" description="Cyclic nucleotide-binding" evidence="1">
    <location>
        <begin position="56"/>
        <end position="114"/>
    </location>
</feature>
<dbReference type="EMBL" id="CAJJDN010000111">
    <property type="protein sequence ID" value="CAD8116601.1"/>
    <property type="molecule type" value="Genomic_DNA"/>
</dbReference>